<dbReference type="Proteomes" id="UP000664904">
    <property type="component" value="Chromosome"/>
</dbReference>
<dbReference type="InterPro" id="IPR036182">
    <property type="entry name" value="PCuAC_sf"/>
</dbReference>
<dbReference type="PANTHER" id="PTHR36302">
    <property type="entry name" value="BLR7088 PROTEIN"/>
    <property type="match status" value="1"/>
</dbReference>
<dbReference type="AlphaFoldDB" id="A0A975HJN3"/>
<organism evidence="2 3">
    <name type="scientific">Pseudoalteromonas xiamenensis</name>
    <dbReference type="NCBI Taxonomy" id="882626"/>
    <lineage>
        <taxon>Bacteria</taxon>
        <taxon>Pseudomonadati</taxon>
        <taxon>Pseudomonadota</taxon>
        <taxon>Gammaproteobacteria</taxon>
        <taxon>Alteromonadales</taxon>
        <taxon>Pseudoalteromonadaceae</taxon>
        <taxon>Pseudoalteromonas</taxon>
    </lineage>
</organism>
<name>A0A975HJN3_9GAMM</name>
<dbReference type="KEGG" id="pxi:J5O05_08685"/>
<accession>A0A975HJN3</accession>
<feature type="chain" id="PRO_5037745048" evidence="1">
    <location>
        <begin position="21"/>
        <end position="164"/>
    </location>
</feature>
<feature type="signal peptide" evidence="1">
    <location>
        <begin position="1"/>
        <end position="20"/>
    </location>
</feature>
<reference evidence="2" key="1">
    <citation type="submission" date="2021-03" db="EMBL/GenBank/DDBJ databases">
        <title>Complete Genome of Pseudoalteromonas xiamenensis STKMTI.2, a new potential marine bacterium producing anti-Vibrio compounds.</title>
        <authorList>
            <person name="Handayani D.P."/>
            <person name="Isnansetyo A."/>
            <person name="Istiqomah I."/>
            <person name="Jumina J."/>
        </authorList>
    </citation>
    <scope>NUCLEOTIDE SEQUENCE</scope>
    <source>
        <strain evidence="2">STKMTI.2</strain>
    </source>
</reference>
<dbReference type="Pfam" id="PF04314">
    <property type="entry name" value="PCuAC"/>
    <property type="match status" value="1"/>
</dbReference>
<evidence type="ECO:0000313" key="2">
    <source>
        <dbReference type="EMBL" id="QTH70137.1"/>
    </source>
</evidence>
<dbReference type="Gene3D" id="2.60.40.1890">
    <property type="entry name" value="PCu(A)C copper chaperone"/>
    <property type="match status" value="1"/>
</dbReference>
<dbReference type="EMBL" id="CP072133">
    <property type="protein sequence ID" value="QTH70137.1"/>
    <property type="molecule type" value="Genomic_DNA"/>
</dbReference>
<keyword evidence="1" id="KW-0732">Signal</keyword>
<dbReference type="SUPFAM" id="SSF110087">
    <property type="entry name" value="DR1885-like metal-binding protein"/>
    <property type="match status" value="1"/>
</dbReference>
<dbReference type="InterPro" id="IPR058248">
    <property type="entry name" value="Lxx211020-like"/>
</dbReference>
<gene>
    <name evidence="2" type="ORF">J5O05_08685</name>
</gene>
<dbReference type="PANTHER" id="PTHR36302:SF1">
    <property type="entry name" value="COPPER CHAPERONE PCU(A)C"/>
    <property type="match status" value="1"/>
</dbReference>
<evidence type="ECO:0000313" key="3">
    <source>
        <dbReference type="Proteomes" id="UP000664904"/>
    </source>
</evidence>
<dbReference type="RefSeq" id="WP_208841733.1">
    <property type="nucleotide sequence ID" value="NZ_CP072133.1"/>
</dbReference>
<proteinExistence type="predicted"/>
<protein>
    <submittedName>
        <fullName evidence="2">Copper chaperone PCu(A)C</fullName>
    </submittedName>
</protein>
<evidence type="ECO:0000256" key="1">
    <source>
        <dbReference type="SAM" id="SignalP"/>
    </source>
</evidence>
<sequence>MFTRLFSLISLGFFTCTSFAHQGHEHEHHTDTVEAISVSHAWVREWLPGTPSTSAYFMVSNQDHHAAKLVKATVEGVGRVEMHEHIHADGMMKMQQVESVEVAPESTLAFQPGGFHLMLFEPAKPIKKGDSLKLTLYFADGDRVFTMADVKSVMEQESSHQHHH</sequence>
<dbReference type="InterPro" id="IPR007410">
    <property type="entry name" value="LpqE-like"/>
</dbReference>
<keyword evidence="3" id="KW-1185">Reference proteome</keyword>